<dbReference type="PANTHER" id="PTHR12428">
    <property type="entry name" value="OXA1"/>
    <property type="match status" value="1"/>
</dbReference>
<reference evidence="8" key="2">
    <citation type="journal article" date="2017" name="Nat. Plants">
        <title>The Aegilops tauschii genome reveals multiple impacts of transposons.</title>
        <authorList>
            <person name="Zhao G."/>
            <person name="Zou C."/>
            <person name="Li K."/>
            <person name="Wang K."/>
            <person name="Li T."/>
            <person name="Gao L."/>
            <person name="Zhang X."/>
            <person name="Wang H."/>
            <person name="Yang Z."/>
            <person name="Liu X."/>
            <person name="Jiang W."/>
            <person name="Mao L."/>
            <person name="Kong X."/>
            <person name="Jiao Y."/>
            <person name="Jia J."/>
        </authorList>
    </citation>
    <scope>NUCLEOTIDE SEQUENCE [LARGE SCALE GENOMIC DNA]</scope>
    <source>
        <strain evidence="8">cv. AL8/78</strain>
    </source>
</reference>
<evidence type="ECO:0000256" key="3">
    <source>
        <dbReference type="ARBA" id="ARBA00022692"/>
    </source>
</evidence>
<comment type="similarity">
    <text evidence="2">Belongs to the OXA1/ALB3/YidC (TC 2.A.9.2) family.</text>
</comment>
<evidence type="ECO:0000256" key="2">
    <source>
        <dbReference type="ARBA" id="ARBA00010583"/>
    </source>
</evidence>
<evidence type="ECO:0000256" key="4">
    <source>
        <dbReference type="ARBA" id="ARBA00022989"/>
    </source>
</evidence>
<reference evidence="7" key="4">
    <citation type="submission" date="2019-03" db="UniProtKB">
        <authorList>
            <consortium name="EnsemblPlants"/>
        </authorList>
    </citation>
    <scope>IDENTIFICATION</scope>
</reference>
<dbReference type="Proteomes" id="UP000015105">
    <property type="component" value="Chromosome 1D"/>
</dbReference>
<dbReference type="EnsemblPlants" id="AET1Gv20477100.22">
    <property type="protein sequence ID" value="AET1Gv20477100.22"/>
    <property type="gene ID" value="AET1Gv20477100"/>
</dbReference>
<evidence type="ECO:0000256" key="6">
    <source>
        <dbReference type="SAM" id="Phobius"/>
    </source>
</evidence>
<reference evidence="7" key="3">
    <citation type="journal article" date="2017" name="Nature">
        <title>Genome sequence of the progenitor of the wheat D genome Aegilops tauschii.</title>
        <authorList>
            <person name="Luo M.C."/>
            <person name="Gu Y.Q."/>
            <person name="Puiu D."/>
            <person name="Wang H."/>
            <person name="Twardziok S.O."/>
            <person name="Deal K.R."/>
            <person name="Huo N."/>
            <person name="Zhu T."/>
            <person name="Wang L."/>
            <person name="Wang Y."/>
            <person name="McGuire P.E."/>
            <person name="Liu S."/>
            <person name="Long H."/>
            <person name="Ramasamy R.K."/>
            <person name="Rodriguez J.C."/>
            <person name="Van S.L."/>
            <person name="Yuan L."/>
            <person name="Wang Z."/>
            <person name="Xia Z."/>
            <person name="Xiao L."/>
            <person name="Anderson O.D."/>
            <person name="Ouyang S."/>
            <person name="Liang Y."/>
            <person name="Zimin A.V."/>
            <person name="Pertea G."/>
            <person name="Qi P."/>
            <person name="Bennetzen J.L."/>
            <person name="Dai X."/>
            <person name="Dawson M.W."/>
            <person name="Muller H.G."/>
            <person name="Kugler K."/>
            <person name="Rivarola-Duarte L."/>
            <person name="Spannagl M."/>
            <person name="Mayer K.F.X."/>
            <person name="Lu F.H."/>
            <person name="Bevan M.W."/>
            <person name="Leroy P."/>
            <person name="Li P."/>
            <person name="You F.M."/>
            <person name="Sun Q."/>
            <person name="Liu Z."/>
            <person name="Lyons E."/>
            <person name="Wicker T."/>
            <person name="Salzberg S.L."/>
            <person name="Devos K.M."/>
            <person name="Dvorak J."/>
        </authorList>
    </citation>
    <scope>NUCLEOTIDE SEQUENCE [LARGE SCALE GENOMIC DNA]</scope>
    <source>
        <strain evidence="7">cv. AL8/78</strain>
    </source>
</reference>
<dbReference type="GO" id="GO:0032979">
    <property type="term" value="P:protein insertion into mitochondrial inner membrane from matrix"/>
    <property type="evidence" value="ECO:0007669"/>
    <property type="project" value="TreeGrafter"/>
</dbReference>
<keyword evidence="3 6" id="KW-0812">Transmembrane</keyword>
<dbReference type="Gramene" id="AET1Gv20477100.22">
    <property type="protein sequence ID" value="AET1Gv20477100.22"/>
    <property type="gene ID" value="AET1Gv20477100"/>
</dbReference>
<comment type="subcellular location">
    <subcellularLocation>
        <location evidence="1">Membrane</location>
        <topology evidence="1">Multi-pass membrane protein</topology>
    </subcellularLocation>
</comment>
<accession>A0A452YND1</accession>
<feature type="transmembrane region" description="Helical" evidence="6">
    <location>
        <begin position="12"/>
        <end position="31"/>
    </location>
</feature>
<reference evidence="7" key="5">
    <citation type="journal article" date="2021" name="G3 (Bethesda)">
        <title>Aegilops tauschii genome assembly Aet v5.0 features greater sequence contiguity and improved annotation.</title>
        <authorList>
            <person name="Wang L."/>
            <person name="Zhu T."/>
            <person name="Rodriguez J.C."/>
            <person name="Deal K.R."/>
            <person name="Dubcovsky J."/>
            <person name="McGuire P.E."/>
            <person name="Lux T."/>
            <person name="Spannagl M."/>
            <person name="Mayer K.F.X."/>
            <person name="Baldrich P."/>
            <person name="Meyers B.C."/>
            <person name="Huo N."/>
            <person name="Gu Y.Q."/>
            <person name="Zhou H."/>
            <person name="Devos K.M."/>
            <person name="Bennetzen J.L."/>
            <person name="Unver T."/>
            <person name="Budak H."/>
            <person name="Gulick P.J."/>
            <person name="Galiba G."/>
            <person name="Kalapos B."/>
            <person name="Nelson D.R."/>
            <person name="Li P."/>
            <person name="You F.M."/>
            <person name="Luo M.C."/>
            <person name="Dvorak J."/>
        </authorList>
    </citation>
    <scope>NUCLEOTIDE SEQUENCE [LARGE SCALE GENOMIC DNA]</scope>
    <source>
        <strain evidence="7">cv. AL8/78</strain>
    </source>
</reference>
<keyword evidence="5 6" id="KW-0472">Membrane</keyword>
<dbReference type="InterPro" id="IPR001708">
    <property type="entry name" value="YidC/ALB3/OXA1/COX18"/>
</dbReference>
<evidence type="ECO:0000256" key="1">
    <source>
        <dbReference type="ARBA" id="ARBA00004141"/>
    </source>
</evidence>
<sequence>MLCLCSHRLGLASYLPLIVTPYTLITLHIAVSNMVDNVPSLKGGGAFWFTDLTTPDALCIFPMITSLFIMLTSEVCSQFLQI</sequence>
<keyword evidence="4 6" id="KW-1133">Transmembrane helix</keyword>
<protein>
    <submittedName>
        <fullName evidence="7">Uncharacterized protein</fullName>
    </submittedName>
</protein>
<evidence type="ECO:0000313" key="8">
    <source>
        <dbReference type="Proteomes" id="UP000015105"/>
    </source>
</evidence>
<dbReference type="PANTHER" id="PTHR12428:SF68">
    <property type="match status" value="1"/>
</dbReference>
<organism evidence="7 8">
    <name type="scientific">Aegilops tauschii subsp. strangulata</name>
    <name type="common">Goatgrass</name>
    <dbReference type="NCBI Taxonomy" id="200361"/>
    <lineage>
        <taxon>Eukaryota</taxon>
        <taxon>Viridiplantae</taxon>
        <taxon>Streptophyta</taxon>
        <taxon>Embryophyta</taxon>
        <taxon>Tracheophyta</taxon>
        <taxon>Spermatophyta</taxon>
        <taxon>Magnoliopsida</taxon>
        <taxon>Liliopsida</taxon>
        <taxon>Poales</taxon>
        <taxon>Poaceae</taxon>
        <taxon>BOP clade</taxon>
        <taxon>Pooideae</taxon>
        <taxon>Triticodae</taxon>
        <taxon>Triticeae</taxon>
        <taxon>Triticinae</taxon>
        <taxon>Aegilops</taxon>
    </lineage>
</organism>
<reference evidence="8" key="1">
    <citation type="journal article" date="2014" name="Science">
        <title>Ancient hybridizations among the ancestral genomes of bread wheat.</title>
        <authorList>
            <consortium name="International Wheat Genome Sequencing Consortium,"/>
            <person name="Marcussen T."/>
            <person name="Sandve S.R."/>
            <person name="Heier L."/>
            <person name="Spannagl M."/>
            <person name="Pfeifer M."/>
            <person name="Jakobsen K.S."/>
            <person name="Wulff B.B."/>
            <person name="Steuernagel B."/>
            <person name="Mayer K.F."/>
            <person name="Olsen O.A."/>
        </authorList>
    </citation>
    <scope>NUCLEOTIDE SEQUENCE [LARGE SCALE GENOMIC DNA]</scope>
    <source>
        <strain evidence="8">cv. AL8/78</strain>
    </source>
</reference>
<name>A0A452YND1_AEGTS</name>
<keyword evidence="8" id="KW-1185">Reference proteome</keyword>
<evidence type="ECO:0000313" key="7">
    <source>
        <dbReference type="EnsemblPlants" id="AET1Gv20477100.22"/>
    </source>
</evidence>
<dbReference type="GO" id="GO:0032977">
    <property type="term" value="F:membrane insertase activity"/>
    <property type="evidence" value="ECO:0007669"/>
    <property type="project" value="InterPro"/>
</dbReference>
<proteinExistence type="inferred from homology"/>
<dbReference type="AlphaFoldDB" id="A0A452YND1"/>
<evidence type="ECO:0000256" key="5">
    <source>
        <dbReference type="ARBA" id="ARBA00023136"/>
    </source>
</evidence>
<dbReference type="GO" id="GO:0005743">
    <property type="term" value="C:mitochondrial inner membrane"/>
    <property type="evidence" value="ECO:0007669"/>
    <property type="project" value="TreeGrafter"/>
</dbReference>